<gene>
    <name evidence="1" type="ORF">UFOVP1244_102</name>
</gene>
<protein>
    <submittedName>
        <fullName evidence="1">Uncharacterized protein</fullName>
    </submittedName>
</protein>
<dbReference type="EMBL" id="LR797181">
    <property type="protein sequence ID" value="CAB4192842.1"/>
    <property type="molecule type" value="Genomic_DNA"/>
</dbReference>
<sequence length="92" mass="10080">MAYAEMCNFGCFVIVPDGGDPNDENTTTFVQTDWDHPGIASAMGWSPCYCGATDGTVDCEHRNASTMIAEAYDFIVDHEGEVFDALNDYLPE</sequence>
<accession>A0A6J5RAP9</accession>
<name>A0A6J5RAP9_9CAUD</name>
<proteinExistence type="predicted"/>
<reference evidence="1" key="1">
    <citation type="submission" date="2020-05" db="EMBL/GenBank/DDBJ databases">
        <authorList>
            <person name="Chiriac C."/>
            <person name="Salcher M."/>
            <person name="Ghai R."/>
            <person name="Kavagutti S V."/>
        </authorList>
    </citation>
    <scope>NUCLEOTIDE SEQUENCE</scope>
</reference>
<organism evidence="1">
    <name type="scientific">uncultured Caudovirales phage</name>
    <dbReference type="NCBI Taxonomy" id="2100421"/>
    <lineage>
        <taxon>Viruses</taxon>
        <taxon>Duplodnaviria</taxon>
        <taxon>Heunggongvirae</taxon>
        <taxon>Uroviricota</taxon>
        <taxon>Caudoviricetes</taxon>
        <taxon>Peduoviridae</taxon>
        <taxon>Maltschvirus</taxon>
        <taxon>Maltschvirus maltsch</taxon>
    </lineage>
</organism>
<evidence type="ECO:0000313" key="1">
    <source>
        <dbReference type="EMBL" id="CAB4192842.1"/>
    </source>
</evidence>